<dbReference type="Proteomes" id="UP000751852">
    <property type="component" value="Unassembled WGS sequence"/>
</dbReference>
<keyword evidence="1" id="KW-0812">Transmembrane</keyword>
<reference evidence="2 3" key="1">
    <citation type="submission" date="2020-04" db="EMBL/GenBank/DDBJ databases">
        <title>Staphylococcus species from domestic dog.</title>
        <authorList>
            <person name="Paterson G.K."/>
        </authorList>
    </citation>
    <scope>NUCLEOTIDE SEQUENCE [LARGE SCALE GENOMIC DNA]</scope>
    <source>
        <strain evidence="2 3">H16/1A</strain>
    </source>
</reference>
<comment type="caution">
    <text evidence="2">The sequence shown here is derived from an EMBL/GenBank/DDBJ whole genome shotgun (WGS) entry which is preliminary data.</text>
</comment>
<gene>
    <name evidence="2" type="ORF">HHH54_01880</name>
</gene>
<protein>
    <submittedName>
        <fullName evidence="2">Uncharacterized protein</fullName>
    </submittedName>
</protein>
<name>A0ABS0T6Z8_9STAP</name>
<sequence>MNKRYMKILVLYIISSGIAALSGRTLSQRGLCRWLIETTIGFGVFSYGLKVMKRAKMDR</sequence>
<evidence type="ECO:0000313" key="3">
    <source>
        <dbReference type="Proteomes" id="UP000751852"/>
    </source>
</evidence>
<evidence type="ECO:0000256" key="1">
    <source>
        <dbReference type="SAM" id="Phobius"/>
    </source>
</evidence>
<dbReference type="RefSeq" id="WP_198617132.1">
    <property type="nucleotide sequence ID" value="NZ_JABANU010000003.1"/>
</dbReference>
<accession>A0ABS0T6Z8</accession>
<organism evidence="2 3">
    <name type="scientific">Staphylococcus canis</name>
    <dbReference type="NCBI Taxonomy" id="2724942"/>
    <lineage>
        <taxon>Bacteria</taxon>
        <taxon>Bacillati</taxon>
        <taxon>Bacillota</taxon>
        <taxon>Bacilli</taxon>
        <taxon>Bacillales</taxon>
        <taxon>Staphylococcaceae</taxon>
        <taxon>Staphylococcus</taxon>
    </lineage>
</organism>
<feature type="transmembrane region" description="Helical" evidence="1">
    <location>
        <begin position="33"/>
        <end position="49"/>
    </location>
</feature>
<keyword evidence="3" id="KW-1185">Reference proteome</keyword>
<proteinExistence type="predicted"/>
<dbReference type="EMBL" id="JABANU010000003">
    <property type="protein sequence ID" value="MBI5974345.1"/>
    <property type="molecule type" value="Genomic_DNA"/>
</dbReference>
<keyword evidence="1" id="KW-1133">Transmembrane helix</keyword>
<keyword evidence="1" id="KW-0472">Membrane</keyword>
<evidence type="ECO:0000313" key="2">
    <source>
        <dbReference type="EMBL" id="MBI5974345.1"/>
    </source>
</evidence>